<protein>
    <submittedName>
        <fullName evidence="3">Uncharacterized protein</fullName>
    </submittedName>
</protein>
<reference evidence="3 4" key="1">
    <citation type="submission" date="2019-04" db="EMBL/GenBank/DDBJ databases">
        <title>Friends and foes A comparative genomics study of 23 Aspergillus species from section Flavi.</title>
        <authorList>
            <consortium name="DOE Joint Genome Institute"/>
            <person name="Kjaerbolling I."/>
            <person name="Vesth T."/>
            <person name="Frisvad J.C."/>
            <person name="Nybo J.L."/>
            <person name="Theobald S."/>
            <person name="Kildgaard S."/>
            <person name="Isbrandt T."/>
            <person name="Kuo A."/>
            <person name="Sato A."/>
            <person name="Lyhne E.K."/>
            <person name="Kogle M.E."/>
            <person name="Wiebenga A."/>
            <person name="Kun R.S."/>
            <person name="Lubbers R.J."/>
            <person name="Makela M.R."/>
            <person name="Barry K."/>
            <person name="Chovatia M."/>
            <person name="Clum A."/>
            <person name="Daum C."/>
            <person name="Haridas S."/>
            <person name="He G."/>
            <person name="LaButti K."/>
            <person name="Lipzen A."/>
            <person name="Mondo S."/>
            <person name="Riley R."/>
            <person name="Salamov A."/>
            <person name="Simmons B.A."/>
            <person name="Magnuson J.K."/>
            <person name="Henrissat B."/>
            <person name="Mortensen U.H."/>
            <person name="Larsen T.O."/>
            <person name="Devries R.P."/>
            <person name="Grigoriev I.V."/>
            <person name="Machida M."/>
            <person name="Baker S.E."/>
            <person name="Andersen M.R."/>
        </authorList>
    </citation>
    <scope>NUCLEOTIDE SEQUENCE [LARGE SCALE GENOMIC DNA]</scope>
    <source>
        <strain evidence="3 4">CBS 151.66</strain>
    </source>
</reference>
<dbReference type="EMBL" id="ML732286">
    <property type="protein sequence ID" value="KAB8070962.1"/>
    <property type="molecule type" value="Genomic_DNA"/>
</dbReference>
<evidence type="ECO:0000256" key="1">
    <source>
        <dbReference type="SAM" id="MobiDB-lite"/>
    </source>
</evidence>
<feature type="transmembrane region" description="Helical" evidence="2">
    <location>
        <begin position="181"/>
        <end position="200"/>
    </location>
</feature>
<sequence>MVKVDRPPANGFVVVVRKIYNPIGFSKGYNFVLWAISAGALLGFSLARLMYLDIDNIFCPEDQSQANALPGECFYYHSTRGRVGILLHLGATLPACILAFLQFVPVIRHKLLLFHRINGYVVILASFAGMGGVLMIAEHSFGGSLSMQVAIGLATIIFVGCKSIAFWNIKRLQIEQHRAWMIRAWVVAGFIITMRLIGIITEKVLVALGPEGYYEARSCSIIGFMFSGNQTLVESVHLDCVAFYSGADPDRHVLVDAFGSNGSGKVDQVASGLNLSFSAAAWLAVAIHVFAAELYLHLTSAEAARLRHVSYQRQLEAGMRRPGNAGLTAERLGDAEPFLVPESSQEKIISEIVTQRIRHLIGIEDKKILNALVDEGAEKFLHAMKNPLMGEPLEKVNRRMAQLVLPCLDQLGLQREPGPPTSQHTPMVDDRQSLRGREKAPKAFLKYCHINGIEGTPDIIAVRYRMSMERGFSLGEFSRLEAA</sequence>
<evidence type="ECO:0000313" key="4">
    <source>
        <dbReference type="Proteomes" id="UP000326565"/>
    </source>
</evidence>
<feature type="transmembrane region" description="Helical" evidence="2">
    <location>
        <begin position="85"/>
        <end position="107"/>
    </location>
</feature>
<keyword evidence="2" id="KW-1133">Transmembrane helix</keyword>
<proteinExistence type="predicted"/>
<dbReference type="Proteomes" id="UP000326565">
    <property type="component" value="Unassembled WGS sequence"/>
</dbReference>
<keyword evidence="4" id="KW-1185">Reference proteome</keyword>
<feature type="region of interest" description="Disordered" evidence="1">
    <location>
        <begin position="415"/>
        <end position="435"/>
    </location>
</feature>
<evidence type="ECO:0000313" key="3">
    <source>
        <dbReference type="EMBL" id="KAB8070962.1"/>
    </source>
</evidence>
<feature type="transmembrane region" description="Helical" evidence="2">
    <location>
        <begin position="149"/>
        <end position="169"/>
    </location>
</feature>
<feature type="transmembrane region" description="Helical" evidence="2">
    <location>
        <begin position="119"/>
        <end position="137"/>
    </location>
</feature>
<dbReference type="Pfam" id="PF10067">
    <property type="entry name" value="DUF2306"/>
    <property type="match status" value="1"/>
</dbReference>
<accession>A0A5N5WV11</accession>
<keyword evidence="2" id="KW-0472">Membrane</keyword>
<name>A0A5N5WV11_9EURO</name>
<organism evidence="3 4">
    <name type="scientific">Aspergillus leporis</name>
    <dbReference type="NCBI Taxonomy" id="41062"/>
    <lineage>
        <taxon>Eukaryota</taxon>
        <taxon>Fungi</taxon>
        <taxon>Dikarya</taxon>
        <taxon>Ascomycota</taxon>
        <taxon>Pezizomycotina</taxon>
        <taxon>Eurotiomycetes</taxon>
        <taxon>Eurotiomycetidae</taxon>
        <taxon>Eurotiales</taxon>
        <taxon>Aspergillaceae</taxon>
        <taxon>Aspergillus</taxon>
        <taxon>Aspergillus subgen. Circumdati</taxon>
    </lineage>
</organism>
<keyword evidence="2" id="KW-0812">Transmembrane</keyword>
<dbReference type="InterPro" id="IPR018750">
    <property type="entry name" value="DUF2306_membrane"/>
</dbReference>
<evidence type="ECO:0000256" key="2">
    <source>
        <dbReference type="SAM" id="Phobius"/>
    </source>
</evidence>
<dbReference type="AlphaFoldDB" id="A0A5N5WV11"/>
<feature type="transmembrane region" description="Helical" evidence="2">
    <location>
        <begin position="31"/>
        <end position="51"/>
    </location>
</feature>
<gene>
    <name evidence="3" type="ORF">BDV29DRAFT_159950</name>
</gene>
<dbReference type="OrthoDB" id="193478at2759"/>